<keyword evidence="7" id="KW-0406">Ion transport</keyword>
<comment type="subcellular location">
    <subcellularLocation>
        <location evidence="1 12">Cell outer membrane</location>
        <topology evidence="1 12">Multi-pass membrane protein</topology>
    </subcellularLocation>
</comment>
<evidence type="ECO:0000256" key="10">
    <source>
        <dbReference type="ARBA" id="ARBA00023170"/>
    </source>
</evidence>
<evidence type="ECO:0000256" key="2">
    <source>
        <dbReference type="ARBA" id="ARBA00009810"/>
    </source>
</evidence>
<keyword evidence="6" id="KW-0732">Signal</keyword>
<comment type="similarity">
    <text evidence="2 12 13">Belongs to the TonB-dependent receptor family.</text>
</comment>
<dbReference type="InterPro" id="IPR000531">
    <property type="entry name" value="Beta-barrel_TonB"/>
</dbReference>
<dbReference type="PANTHER" id="PTHR30069">
    <property type="entry name" value="TONB-DEPENDENT OUTER MEMBRANE RECEPTOR"/>
    <property type="match status" value="1"/>
</dbReference>
<evidence type="ECO:0000256" key="1">
    <source>
        <dbReference type="ARBA" id="ARBA00004571"/>
    </source>
</evidence>
<keyword evidence="3 12" id="KW-0813">Transport</keyword>
<evidence type="ECO:0000313" key="17">
    <source>
        <dbReference type="Proteomes" id="UP001268089"/>
    </source>
</evidence>
<feature type="domain" description="TonB-dependent receptor-like beta-barrel" evidence="14">
    <location>
        <begin position="136"/>
        <end position="549"/>
    </location>
</feature>
<name>A0ABU1ZK82_9BURK</name>
<dbReference type="Gene3D" id="2.170.130.10">
    <property type="entry name" value="TonB-dependent receptor, plug domain"/>
    <property type="match status" value="1"/>
</dbReference>
<dbReference type="EMBL" id="JAVDXO010000001">
    <property type="protein sequence ID" value="MDR7305351.1"/>
    <property type="molecule type" value="Genomic_DNA"/>
</dbReference>
<dbReference type="PROSITE" id="PS52016">
    <property type="entry name" value="TONB_DEPENDENT_REC_3"/>
    <property type="match status" value="1"/>
</dbReference>
<keyword evidence="5 12" id="KW-0812">Transmembrane</keyword>
<keyword evidence="9 12" id="KW-0472">Membrane</keyword>
<dbReference type="PANTHER" id="PTHR30069:SF53">
    <property type="entry name" value="COLICIN I RECEPTOR-RELATED"/>
    <property type="match status" value="1"/>
</dbReference>
<evidence type="ECO:0000256" key="7">
    <source>
        <dbReference type="ARBA" id="ARBA00023065"/>
    </source>
</evidence>
<keyword evidence="17" id="KW-1185">Reference proteome</keyword>
<dbReference type="InterPro" id="IPR012910">
    <property type="entry name" value="Plug_dom"/>
</dbReference>
<dbReference type="SUPFAM" id="SSF56935">
    <property type="entry name" value="Porins"/>
    <property type="match status" value="1"/>
</dbReference>
<dbReference type="Proteomes" id="UP001268089">
    <property type="component" value="Unassembled WGS sequence"/>
</dbReference>
<evidence type="ECO:0000259" key="15">
    <source>
        <dbReference type="Pfam" id="PF07715"/>
    </source>
</evidence>
<keyword evidence="8 13" id="KW-0798">TonB box</keyword>
<sequence length="575" mass="61812">MTATRLARPVGDVVADVTIIDRATLERAGPVGLADVLARVPGLEIVRTGGVGNATSVFVRGGESKHTAVLVDGVRLDSQNVSGGANWNTIPLSQIDHIEIVRGPTSAVYGSDAVAGVIQIFTKKGEGRFTPSLALGYGSNNTQTLDFAARGGSGMLDYSFGISGATSDGFNIRTVSTQNPDSDGYLSNSGNVRLGLQFSPDQRLELTALQSRMDAQYDGGLTKDYRSINSNSTQSLQWSSQWTERYATKVSLSQGLDQGRDLPADSNNRTQIDSALWFNEYRMGPQIFSATLEQRNDAFQLSGTPRIDKGKSQAGAGVGYAWSGEVHTFQFSARNDNDSEFGGQTTTSAAYAYAVTPQWRVSASTATSFRVPTLYQRFSKYGVSTLVPESGRNVELGVHYTEGANAFGVVVYRNTLTNLLSFLSGATAAGCPVPATGCYSNTAQAQYQGVGFSAQRALDLGRLWGSLDLQDPRDSVSGKLLPRRATHHAVVGLDTRVQSWSLGGELQLSSMRFDDVANTTVLPGYVLLNLSAQRAVSREWSLLLRMDNVTDTKYQLADTYATAGRTLYVGLKWAP</sequence>
<evidence type="ECO:0000259" key="14">
    <source>
        <dbReference type="Pfam" id="PF00593"/>
    </source>
</evidence>
<reference evidence="16 17" key="1">
    <citation type="submission" date="2023-07" db="EMBL/GenBank/DDBJ databases">
        <title>Sorghum-associated microbial communities from plants grown in Nebraska, USA.</title>
        <authorList>
            <person name="Schachtman D."/>
        </authorList>
    </citation>
    <scope>NUCLEOTIDE SEQUENCE [LARGE SCALE GENOMIC DNA]</scope>
    <source>
        <strain evidence="16 17">BE308</strain>
    </source>
</reference>
<evidence type="ECO:0000256" key="3">
    <source>
        <dbReference type="ARBA" id="ARBA00022448"/>
    </source>
</evidence>
<accession>A0ABU1ZK82</accession>
<dbReference type="InterPro" id="IPR037066">
    <property type="entry name" value="Plug_dom_sf"/>
</dbReference>
<feature type="domain" description="TonB-dependent receptor plug" evidence="15">
    <location>
        <begin position="12"/>
        <end position="117"/>
    </location>
</feature>
<dbReference type="CDD" id="cd01347">
    <property type="entry name" value="ligand_gated_channel"/>
    <property type="match status" value="1"/>
</dbReference>
<dbReference type="InterPro" id="IPR039426">
    <property type="entry name" value="TonB-dep_rcpt-like"/>
</dbReference>
<protein>
    <submittedName>
        <fullName evidence="16">Vitamin B12 transporter</fullName>
    </submittedName>
</protein>
<gene>
    <name evidence="16" type="ORF">J2X15_000617</name>
</gene>
<proteinExistence type="inferred from homology"/>
<dbReference type="InterPro" id="IPR036942">
    <property type="entry name" value="Beta-barrel_TonB_sf"/>
</dbReference>
<evidence type="ECO:0000256" key="8">
    <source>
        <dbReference type="ARBA" id="ARBA00023077"/>
    </source>
</evidence>
<organism evidence="16 17">
    <name type="scientific">Rhodoferax saidenbachensis</name>
    <dbReference type="NCBI Taxonomy" id="1484693"/>
    <lineage>
        <taxon>Bacteria</taxon>
        <taxon>Pseudomonadati</taxon>
        <taxon>Pseudomonadota</taxon>
        <taxon>Betaproteobacteria</taxon>
        <taxon>Burkholderiales</taxon>
        <taxon>Comamonadaceae</taxon>
        <taxon>Rhodoferax</taxon>
    </lineage>
</organism>
<dbReference type="Pfam" id="PF07715">
    <property type="entry name" value="Plug"/>
    <property type="match status" value="1"/>
</dbReference>
<evidence type="ECO:0000256" key="4">
    <source>
        <dbReference type="ARBA" id="ARBA00022452"/>
    </source>
</evidence>
<evidence type="ECO:0000256" key="5">
    <source>
        <dbReference type="ARBA" id="ARBA00022692"/>
    </source>
</evidence>
<evidence type="ECO:0000256" key="13">
    <source>
        <dbReference type="RuleBase" id="RU003357"/>
    </source>
</evidence>
<evidence type="ECO:0000256" key="6">
    <source>
        <dbReference type="ARBA" id="ARBA00022729"/>
    </source>
</evidence>
<comment type="caution">
    <text evidence="16">The sequence shown here is derived from an EMBL/GenBank/DDBJ whole genome shotgun (WGS) entry which is preliminary data.</text>
</comment>
<dbReference type="RefSeq" id="WP_310339407.1">
    <property type="nucleotide sequence ID" value="NZ_JAVDXO010000001.1"/>
</dbReference>
<keyword evidence="10" id="KW-0675">Receptor</keyword>
<dbReference type="Pfam" id="PF00593">
    <property type="entry name" value="TonB_dep_Rec_b-barrel"/>
    <property type="match status" value="1"/>
</dbReference>
<dbReference type="Gene3D" id="2.40.170.20">
    <property type="entry name" value="TonB-dependent receptor, beta-barrel domain"/>
    <property type="match status" value="1"/>
</dbReference>
<evidence type="ECO:0000256" key="12">
    <source>
        <dbReference type="PROSITE-ProRule" id="PRU01360"/>
    </source>
</evidence>
<evidence type="ECO:0000313" key="16">
    <source>
        <dbReference type="EMBL" id="MDR7305351.1"/>
    </source>
</evidence>
<keyword evidence="4 12" id="KW-1134">Transmembrane beta strand</keyword>
<keyword evidence="11 12" id="KW-0998">Cell outer membrane</keyword>
<evidence type="ECO:0000256" key="9">
    <source>
        <dbReference type="ARBA" id="ARBA00023136"/>
    </source>
</evidence>
<evidence type="ECO:0000256" key="11">
    <source>
        <dbReference type="ARBA" id="ARBA00023237"/>
    </source>
</evidence>